<dbReference type="SUPFAM" id="SSF56801">
    <property type="entry name" value="Acetyl-CoA synthetase-like"/>
    <property type="match status" value="1"/>
</dbReference>
<dbReference type="OrthoDB" id="288590at2759"/>
<dbReference type="GO" id="GO:0005789">
    <property type="term" value="C:endoplasmic reticulum membrane"/>
    <property type="evidence" value="ECO:0007669"/>
    <property type="project" value="TreeGrafter"/>
</dbReference>
<keyword evidence="11" id="KW-0445">Lipid transport</keyword>
<keyword evidence="3" id="KW-0813">Transport</keyword>
<dbReference type="GO" id="GO:0004467">
    <property type="term" value="F:long-chain fatty acid-CoA ligase activity"/>
    <property type="evidence" value="ECO:0007669"/>
    <property type="project" value="UniProtKB-EC"/>
</dbReference>
<sequence length="637" mass="72821">MVEAFKQCFCNQIWILPTIALITWFFWKDKRYRCFYIIYKTWRRDLMGIWMVARAMYKILKFERNKESVPKIFTKIAKSRPNKVSFYFEEEIWTFQRLEDFSNKVANYFIASGYQKGDTVALLLENRPEYVGIWMGLSKLGVITALINTNLISKPLNHCISVANVKALIFGSDFQNVINDIYPNLKNIQLIHYNTSKTGIQADKLTNPIDLKQCLTDQSVVSPEKYIANTEPKDILFYIYTSGTTGLPKAAKIRHSRFYFAVTGINSFLDLKDNDIFYNPLPLYHATGGMLTIGQCVNFGATIALRKKFSASGFWTDCNKYNCTIANYIGETCRYILTAHKDKSNIEHKIRKMIGNGLKKDIWKEFVDKFNIPMMEEFYGSTEGNSNLINLDNRIGSVGFIPFYLSSIVPMSLIKCNDETNEPLRDENGFCIKCKIDESGILIGKINKKISTQNFDGYVDTKETNKKILNDVFKTGDSYFNSGDLMVKDEFGYIYFKDRTGDTYRWKGENVATTEVEQVVSEIIGAKNMVVYGVEVPKSDGRAGMIAVEDLANAIDRKKLAESLKSHLPAYAIPLFLRIMDSLPMTGTFKVKKTELQNEGFDIGVIKDPIYVYDSKKIDYIPINDLYEGIIAGNVKI</sequence>
<evidence type="ECO:0000256" key="22">
    <source>
        <dbReference type="SAM" id="Phobius"/>
    </source>
</evidence>
<dbReference type="Proteomes" id="UP001153636">
    <property type="component" value="Chromosome 10"/>
</dbReference>
<evidence type="ECO:0000313" key="25">
    <source>
        <dbReference type="EMBL" id="CAH1100218.1"/>
    </source>
</evidence>
<evidence type="ECO:0000256" key="10">
    <source>
        <dbReference type="ARBA" id="ARBA00022989"/>
    </source>
</evidence>
<evidence type="ECO:0000256" key="6">
    <source>
        <dbReference type="ARBA" id="ARBA00022692"/>
    </source>
</evidence>
<dbReference type="InterPro" id="IPR000873">
    <property type="entry name" value="AMP-dep_synth/lig_dom"/>
</dbReference>
<evidence type="ECO:0000256" key="21">
    <source>
        <dbReference type="ARBA" id="ARBA00078285"/>
    </source>
</evidence>
<evidence type="ECO:0000256" key="17">
    <source>
        <dbReference type="ARBA" id="ARBA00046271"/>
    </source>
</evidence>
<dbReference type="Gene3D" id="3.30.300.30">
    <property type="match status" value="1"/>
</dbReference>
<evidence type="ECO:0000256" key="16">
    <source>
        <dbReference type="ARBA" id="ARBA00041297"/>
    </source>
</evidence>
<dbReference type="InterPro" id="IPR025110">
    <property type="entry name" value="AMP-bd_C"/>
</dbReference>
<dbReference type="GO" id="GO:0005524">
    <property type="term" value="F:ATP binding"/>
    <property type="evidence" value="ECO:0007669"/>
    <property type="project" value="UniProtKB-KW"/>
</dbReference>
<keyword evidence="5" id="KW-0436">Ligase</keyword>
<dbReference type="EC" id="6.2.1.3" evidence="14"/>
<dbReference type="GO" id="GO:0005324">
    <property type="term" value="F:long-chain fatty acid transmembrane transporter activity"/>
    <property type="evidence" value="ECO:0007669"/>
    <property type="project" value="TreeGrafter"/>
</dbReference>
<keyword evidence="7" id="KW-0547">Nucleotide-binding</keyword>
<evidence type="ECO:0000256" key="5">
    <source>
        <dbReference type="ARBA" id="ARBA00022598"/>
    </source>
</evidence>
<dbReference type="NCBIfam" id="NF006134">
    <property type="entry name" value="PRK08279.1"/>
    <property type="match status" value="1"/>
</dbReference>
<evidence type="ECO:0000256" key="19">
    <source>
        <dbReference type="ARBA" id="ARBA00060276"/>
    </source>
</evidence>
<evidence type="ECO:0000259" key="24">
    <source>
        <dbReference type="Pfam" id="PF13193"/>
    </source>
</evidence>
<evidence type="ECO:0000256" key="18">
    <source>
        <dbReference type="ARBA" id="ARBA00048666"/>
    </source>
</evidence>
<evidence type="ECO:0000256" key="13">
    <source>
        <dbReference type="ARBA" id="ARBA00023140"/>
    </source>
</evidence>
<evidence type="ECO:0000259" key="23">
    <source>
        <dbReference type="Pfam" id="PF00501"/>
    </source>
</evidence>
<dbReference type="PANTHER" id="PTHR43107">
    <property type="entry name" value="LONG-CHAIN FATTY ACID TRANSPORT PROTEIN"/>
    <property type="match status" value="1"/>
</dbReference>
<dbReference type="AlphaFoldDB" id="A0A9P0G527"/>
<dbReference type="Gene3D" id="3.40.50.12780">
    <property type="entry name" value="N-terminal domain of ligase-like"/>
    <property type="match status" value="1"/>
</dbReference>
<evidence type="ECO:0000256" key="15">
    <source>
        <dbReference type="ARBA" id="ARBA00036527"/>
    </source>
</evidence>
<dbReference type="InterPro" id="IPR042099">
    <property type="entry name" value="ANL_N_sf"/>
</dbReference>
<reference evidence="25" key="1">
    <citation type="submission" date="2022-01" db="EMBL/GenBank/DDBJ databases">
        <authorList>
            <person name="King R."/>
        </authorList>
    </citation>
    <scope>NUCLEOTIDE SEQUENCE</scope>
</reference>
<evidence type="ECO:0000256" key="9">
    <source>
        <dbReference type="ARBA" id="ARBA00022840"/>
    </source>
</evidence>
<dbReference type="Pfam" id="PF13193">
    <property type="entry name" value="AMP-binding_C"/>
    <property type="match status" value="1"/>
</dbReference>
<feature type="transmembrane region" description="Helical" evidence="22">
    <location>
        <begin position="9"/>
        <end position="27"/>
    </location>
</feature>
<dbReference type="PROSITE" id="PS00455">
    <property type="entry name" value="AMP_BINDING"/>
    <property type="match status" value="1"/>
</dbReference>
<dbReference type="InterPro" id="IPR020845">
    <property type="entry name" value="AMP-binding_CS"/>
</dbReference>
<feature type="domain" description="AMP-dependent synthetase/ligase" evidence="23">
    <location>
        <begin position="74"/>
        <end position="401"/>
    </location>
</feature>
<proteinExistence type="inferred from homology"/>
<dbReference type="GO" id="GO:0005778">
    <property type="term" value="C:peroxisomal membrane"/>
    <property type="evidence" value="ECO:0007669"/>
    <property type="project" value="UniProtKB-SubCell"/>
</dbReference>
<dbReference type="FunFam" id="3.30.300.30:FF:000002">
    <property type="entry name" value="Long-chain fatty acid transport protein 1"/>
    <property type="match status" value="1"/>
</dbReference>
<comment type="catalytic activity">
    <reaction evidence="18">
        <text>tetracosanoate + ATP + CoA = tetracosanoyl-CoA + AMP + diphosphate</text>
        <dbReference type="Rhea" id="RHEA:33639"/>
        <dbReference type="ChEBI" id="CHEBI:30616"/>
        <dbReference type="ChEBI" id="CHEBI:31014"/>
        <dbReference type="ChEBI" id="CHEBI:33019"/>
        <dbReference type="ChEBI" id="CHEBI:57287"/>
        <dbReference type="ChEBI" id="CHEBI:65052"/>
        <dbReference type="ChEBI" id="CHEBI:456215"/>
    </reaction>
    <physiologicalReaction direction="left-to-right" evidence="18">
        <dbReference type="Rhea" id="RHEA:33640"/>
    </physiologicalReaction>
</comment>
<evidence type="ECO:0000256" key="2">
    <source>
        <dbReference type="ARBA" id="ARBA00006432"/>
    </source>
</evidence>
<comment type="similarity">
    <text evidence="2">Belongs to the ATP-dependent AMP-binding enzyme family.</text>
</comment>
<evidence type="ECO:0000256" key="1">
    <source>
        <dbReference type="ARBA" id="ARBA00004651"/>
    </source>
</evidence>
<evidence type="ECO:0000256" key="4">
    <source>
        <dbReference type="ARBA" id="ARBA00022475"/>
    </source>
</evidence>
<evidence type="ECO:0000256" key="12">
    <source>
        <dbReference type="ARBA" id="ARBA00023136"/>
    </source>
</evidence>
<keyword evidence="13" id="KW-0576">Peroxisome</keyword>
<keyword evidence="6 22" id="KW-0812">Transmembrane</keyword>
<keyword evidence="4" id="KW-1003">Cell membrane</keyword>
<evidence type="ECO:0000256" key="7">
    <source>
        <dbReference type="ARBA" id="ARBA00022741"/>
    </source>
</evidence>
<comment type="function">
    <text evidence="19">Acyl-CoA synthetase required for both the import of long chain fatty acids (LCFAs) (C14-C18) and the activation very long chain fatty acids (VLCFAs) (C20-C26) by esterification of the fatty acids into metabolically active CoA-thioesters for subsequent degradation or incorporation into phospholipids. The transport and fatty acyl-CoA synthetase activities are genetically separable and are thus independent activities. Esterifies VLCFAs in the peroxisome matrix. The VLCFAs are actively transported into peroxisomes by a PXA1-PXA2 heterodimeric transporter in the peroxisomal membrane.</text>
</comment>
<evidence type="ECO:0000313" key="26">
    <source>
        <dbReference type="Proteomes" id="UP001153636"/>
    </source>
</evidence>
<evidence type="ECO:0000256" key="8">
    <source>
        <dbReference type="ARBA" id="ARBA00022832"/>
    </source>
</evidence>
<name>A0A9P0G527_9CUCU</name>
<dbReference type="PANTHER" id="PTHR43107:SF15">
    <property type="entry name" value="FATTY ACID TRANSPORT PROTEIN 3, ISOFORM A"/>
    <property type="match status" value="1"/>
</dbReference>
<protein>
    <recommendedName>
        <fullName evidence="20">Very long-chain fatty acid transport protein</fullName>
        <ecNumber evidence="14">6.2.1.3</ecNumber>
    </recommendedName>
    <alternativeName>
        <fullName evidence="16">Long-chain-fatty-acid--CoA ligase</fullName>
    </alternativeName>
    <alternativeName>
        <fullName evidence="21">Very-long-chain acyl-CoA synthetase</fullName>
    </alternativeName>
</protein>
<dbReference type="EMBL" id="OV651822">
    <property type="protein sequence ID" value="CAH1100218.1"/>
    <property type="molecule type" value="Genomic_DNA"/>
</dbReference>
<gene>
    <name evidence="25" type="ORF">PSYICH_LOCUS1452</name>
</gene>
<evidence type="ECO:0000256" key="20">
    <source>
        <dbReference type="ARBA" id="ARBA00068795"/>
    </source>
</evidence>
<keyword evidence="10 22" id="KW-1133">Transmembrane helix</keyword>
<feature type="domain" description="AMP-binding enzyme C-terminal" evidence="24">
    <location>
        <begin position="515"/>
        <end position="590"/>
    </location>
</feature>
<dbReference type="GO" id="GO:0044539">
    <property type="term" value="P:long-chain fatty acid import into cell"/>
    <property type="evidence" value="ECO:0007669"/>
    <property type="project" value="TreeGrafter"/>
</dbReference>
<comment type="subcellular location">
    <subcellularLocation>
        <location evidence="1">Cell membrane</location>
        <topology evidence="1">Multi-pass membrane protein</topology>
    </subcellularLocation>
    <subcellularLocation>
        <location evidence="17">Peroxisome membrane</location>
    </subcellularLocation>
</comment>
<keyword evidence="12 22" id="KW-0472">Membrane</keyword>
<dbReference type="Pfam" id="PF00501">
    <property type="entry name" value="AMP-binding"/>
    <property type="match status" value="1"/>
</dbReference>
<keyword evidence="8" id="KW-0443">Lipid metabolism</keyword>
<accession>A0A9P0G527</accession>
<dbReference type="InterPro" id="IPR045851">
    <property type="entry name" value="AMP-bd_C_sf"/>
</dbReference>
<organism evidence="25 26">
    <name type="scientific">Psylliodes chrysocephalus</name>
    <dbReference type="NCBI Taxonomy" id="3402493"/>
    <lineage>
        <taxon>Eukaryota</taxon>
        <taxon>Metazoa</taxon>
        <taxon>Ecdysozoa</taxon>
        <taxon>Arthropoda</taxon>
        <taxon>Hexapoda</taxon>
        <taxon>Insecta</taxon>
        <taxon>Pterygota</taxon>
        <taxon>Neoptera</taxon>
        <taxon>Endopterygota</taxon>
        <taxon>Coleoptera</taxon>
        <taxon>Polyphaga</taxon>
        <taxon>Cucujiformia</taxon>
        <taxon>Chrysomeloidea</taxon>
        <taxon>Chrysomelidae</taxon>
        <taxon>Galerucinae</taxon>
        <taxon>Alticini</taxon>
        <taxon>Psylliodes</taxon>
    </lineage>
</organism>
<evidence type="ECO:0000256" key="14">
    <source>
        <dbReference type="ARBA" id="ARBA00026121"/>
    </source>
</evidence>
<dbReference type="GO" id="GO:0005886">
    <property type="term" value="C:plasma membrane"/>
    <property type="evidence" value="ECO:0007669"/>
    <property type="project" value="UniProtKB-SubCell"/>
</dbReference>
<keyword evidence="8" id="KW-0276">Fatty acid metabolism</keyword>
<keyword evidence="9" id="KW-0067">ATP-binding</keyword>
<comment type="catalytic activity">
    <reaction evidence="15">
        <text>a very long-chain fatty acid + ATP + CoA = a very long-chain fatty acyl-CoA + AMP + diphosphate</text>
        <dbReference type="Rhea" id="RHEA:54536"/>
        <dbReference type="ChEBI" id="CHEBI:30616"/>
        <dbReference type="ChEBI" id="CHEBI:33019"/>
        <dbReference type="ChEBI" id="CHEBI:57287"/>
        <dbReference type="ChEBI" id="CHEBI:58950"/>
        <dbReference type="ChEBI" id="CHEBI:138261"/>
        <dbReference type="ChEBI" id="CHEBI:456215"/>
    </reaction>
    <physiologicalReaction direction="left-to-right" evidence="15">
        <dbReference type="Rhea" id="RHEA:54537"/>
    </physiologicalReaction>
</comment>
<dbReference type="FunFam" id="3.40.50.12780:FF:000019">
    <property type="entry name" value="Long-chain fatty acid transporter"/>
    <property type="match status" value="1"/>
</dbReference>
<evidence type="ECO:0000256" key="11">
    <source>
        <dbReference type="ARBA" id="ARBA00023055"/>
    </source>
</evidence>
<keyword evidence="26" id="KW-1185">Reference proteome</keyword>
<evidence type="ECO:0000256" key="3">
    <source>
        <dbReference type="ARBA" id="ARBA00022448"/>
    </source>
</evidence>